<protein>
    <submittedName>
        <fullName evidence="1">Siphovirus Gp157 family protein</fullName>
    </submittedName>
</protein>
<name>A0ABW4Z171_9HYPH</name>
<organism evidence="1 2">
    <name type="scientific">Ancylobacter oerskovii</name>
    <dbReference type="NCBI Taxonomy" id="459519"/>
    <lineage>
        <taxon>Bacteria</taxon>
        <taxon>Pseudomonadati</taxon>
        <taxon>Pseudomonadota</taxon>
        <taxon>Alphaproteobacteria</taxon>
        <taxon>Hyphomicrobiales</taxon>
        <taxon>Xanthobacteraceae</taxon>
        <taxon>Ancylobacter</taxon>
    </lineage>
</organism>
<accession>A0ABW4Z171</accession>
<gene>
    <name evidence="1" type="ORF">ACFSNC_18220</name>
</gene>
<evidence type="ECO:0000313" key="1">
    <source>
        <dbReference type="EMBL" id="MFD2142346.1"/>
    </source>
</evidence>
<keyword evidence="2" id="KW-1185">Reference proteome</keyword>
<proteinExistence type="predicted"/>
<dbReference type="InterPro" id="IPR008840">
    <property type="entry name" value="Sipho_Gp157"/>
</dbReference>
<dbReference type="RefSeq" id="WP_213354126.1">
    <property type="nucleotide sequence ID" value="NZ_JAHBGB010000037.1"/>
</dbReference>
<dbReference type="Pfam" id="PF05565">
    <property type="entry name" value="Sipho_Gp157"/>
    <property type="match status" value="1"/>
</dbReference>
<comment type="caution">
    <text evidence="1">The sequence shown here is derived from an EMBL/GenBank/DDBJ whole genome shotgun (WGS) entry which is preliminary data.</text>
</comment>
<sequence length="164" mass="17840">MRIDINALRRQIDGLLAAHPELAEDQDLLRDMVEGETEAFEILSRLVCQAGEAKALSFGVAEYIKELGERKARFDRRVDGIRALVVSVMEAAGIDKAILPEATLSIRAGNSKAVVDDASLLPDDLVRIERKPDMAAIKAAVEVGREVAGIHISNGEPSLTVRVR</sequence>
<evidence type="ECO:0000313" key="2">
    <source>
        <dbReference type="Proteomes" id="UP001597299"/>
    </source>
</evidence>
<reference evidence="2" key="1">
    <citation type="journal article" date="2019" name="Int. J. Syst. Evol. Microbiol.">
        <title>The Global Catalogue of Microorganisms (GCM) 10K type strain sequencing project: providing services to taxonomists for standard genome sequencing and annotation.</title>
        <authorList>
            <consortium name="The Broad Institute Genomics Platform"/>
            <consortium name="The Broad Institute Genome Sequencing Center for Infectious Disease"/>
            <person name="Wu L."/>
            <person name="Ma J."/>
        </authorList>
    </citation>
    <scope>NUCLEOTIDE SEQUENCE [LARGE SCALE GENOMIC DNA]</scope>
    <source>
        <strain evidence="2">CCM 7435</strain>
    </source>
</reference>
<dbReference type="EMBL" id="JBHUHD010000001">
    <property type="protein sequence ID" value="MFD2142346.1"/>
    <property type="molecule type" value="Genomic_DNA"/>
</dbReference>
<dbReference type="Proteomes" id="UP001597299">
    <property type="component" value="Unassembled WGS sequence"/>
</dbReference>